<protein>
    <submittedName>
        <fullName evidence="2">Uncharacterized protein</fullName>
    </submittedName>
</protein>
<dbReference type="Proteomes" id="UP001207930">
    <property type="component" value="Unassembled WGS sequence"/>
</dbReference>
<reference evidence="2 3" key="1">
    <citation type="submission" date="2022-10" db="EMBL/GenBank/DDBJ databases">
        <title>Luteolibacter flavescens strain MCCC 1K03193, whole genome shotgun sequencing project.</title>
        <authorList>
            <person name="Zhao G."/>
            <person name="Shen L."/>
        </authorList>
    </citation>
    <scope>NUCLEOTIDE SEQUENCE [LARGE SCALE GENOMIC DNA]</scope>
    <source>
        <strain evidence="2 3">MCCC 1K03193</strain>
    </source>
</reference>
<feature type="region of interest" description="Disordered" evidence="1">
    <location>
        <begin position="126"/>
        <end position="228"/>
    </location>
</feature>
<accession>A0ABT3FLG6</accession>
<name>A0ABT3FLG6_9BACT</name>
<feature type="compositionally biased region" description="Acidic residues" evidence="1">
    <location>
        <begin position="147"/>
        <end position="160"/>
    </location>
</feature>
<dbReference type="SUPFAM" id="SSF103647">
    <property type="entry name" value="TSP type-3 repeat"/>
    <property type="match status" value="1"/>
</dbReference>
<sequence length="306" mass="32791">MKLPFRSSLVRFPGLAGGAACLLLGIATPLAGAERFVVSGYARQASGGVVVGLNPVSAPVLALTAGPSDRYFVPPGKVRWAVELTGAFDATTGVPMARALRTAPADYAWPAGEEMSPARYAGLSNSMNPFENPVDPLGVTPGGPPDYDMDGIPDEEDDFPGDPTEHSDHDGDGIGDNADPDDDNDGMPDAWEIAHGLNPLLTDSNEDSDGDGFTNFQEYEADTDPRDPRSRFTVEIAQVDPETVRLGWLAMPGRTYTIWRFTSLSIAPQIVSRDITVSARARLVRDFPMTGDKSFYYIKAEITPAP</sequence>
<organism evidence="2 3">
    <name type="scientific">Luteolibacter flavescens</name>
    <dbReference type="NCBI Taxonomy" id="1859460"/>
    <lineage>
        <taxon>Bacteria</taxon>
        <taxon>Pseudomonadati</taxon>
        <taxon>Verrucomicrobiota</taxon>
        <taxon>Verrucomicrobiia</taxon>
        <taxon>Verrucomicrobiales</taxon>
        <taxon>Verrucomicrobiaceae</taxon>
        <taxon>Luteolibacter</taxon>
    </lineage>
</organism>
<dbReference type="InterPro" id="IPR028974">
    <property type="entry name" value="TSP_type-3_rpt"/>
</dbReference>
<comment type="caution">
    <text evidence="2">The sequence shown here is derived from an EMBL/GenBank/DDBJ whole genome shotgun (WGS) entry which is preliminary data.</text>
</comment>
<evidence type="ECO:0000313" key="3">
    <source>
        <dbReference type="Proteomes" id="UP001207930"/>
    </source>
</evidence>
<proteinExistence type="predicted"/>
<evidence type="ECO:0000313" key="2">
    <source>
        <dbReference type="EMBL" id="MCW1884189.1"/>
    </source>
</evidence>
<evidence type="ECO:0000256" key="1">
    <source>
        <dbReference type="SAM" id="MobiDB-lite"/>
    </source>
</evidence>
<dbReference type="EMBL" id="JAPDDS010000002">
    <property type="protein sequence ID" value="MCW1884189.1"/>
    <property type="molecule type" value="Genomic_DNA"/>
</dbReference>
<gene>
    <name evidence="2" type="ORF">OKA04_05565</name>
</gene>
<keyword evidence="3" id="KW-1185">Reference proteome</keyword>
<feature type="compositionally biased region" description="Basic and acidic residues" evidence="1">
    <location>
        <begin position="163"/>
        <end position="172"/>
    </location>
</feature>
<dbReference type="Gene3D" id="4.10.1080.10">
    <property type="entry name" value="TSP type-3 repeat"/>
    <property type="match status" value="1"/>
</dbReference>
<dbReference type="RefSeq" id="WP_264500148.1">
    <property type="nucleotide sequence ID" value="NZ_JAPDDS010000002.1"/>
</dbReference>